<keyword evidence="4" id="KW-0812">Transmembrane</keyword>
<comment type="similarity">
    <text evidence="2">Belongs to the bacterial solute-binding protein 2 family.</text>
</comment>
<name>A0A0E1W4H3_BURPE</name>
<gene>
    <name evidence="6" type="ORF">BURPS1710A_2310</name>
</gene>
<dbReference type="EMBL" id="CM000832">
    <property type="protein sequence ID" value="EET08120.1"/>
    <property type="molecule type" value="Genomic_DNA"/>
</dbReference>
<keyword evidence="4" id="KW-1133">Transmembrane helix</keyword>
<reference evidence="6" key="1">
    <citation type="submission" date="2009-05" db="EMBL/GenBank/DDBJ databases">
        <authorList>
            <person name="Harkins D.M."/>
            <person name="DeShazer D."/>
            <person name="Woods D.E."/>
            <person name="Brinkac L.M."/>
            <person name="Brown K.A."/>
            <person name="Hung G.C."/>
            <person name="Tuanyok A."/>
            <person name="Zhang B."/>
            <person name="Nierman W.C."/>
        </authorList>
    </citation>
    <scope>NUCLEOTIDE SEQUENCE [LARGE SCALE GENOMIC DNA]</scope>
    <source>
        <strain evidence="6">1710a</strain>
    </source>
</reference>
<accession>A0A0E1W4H3</accession>
<dbReference type="CDD" id="cd19970">
    <property type="entry name" value="PBP1_ABC_sugar_binding-like"/>
    <property type="match status" value="1"/>
</dbReference>
<protein>
    <submittedName>
        <fullName evidence="6">Putative ribose ABC transporter, periplasmic ribose-binding protein</fullName>
    </submittedName>
</protein>
<dbReference type="InterPro" id="IPR025997">
    <property type="entry name" value="SBP_2_dom"/>
</dbReference>
<keyword evidence="3" id="KW-0732">Signal</keyword>
<dbReference type="AlphaFoldDB" id="A0A0E1W4H3"/>
<feature type="transmembrane region" description="Helical" evidence="4">
    <location>
        <begin position="65"/>
        <end position="83"/>
    </location>
</feature>
<comment type="subcellular location">
    <subcellularLocation>
        <location evidence="1">Cell envelope</location>
    </subcellularLocation>
</comment>
<dbReference type="GO" id="GO:0030313">
    <property type="term" value="C:cell envelope"/>
    <property type="evidence" value="ECO:0007669"/>
    <property type="project" value="UniProtKB-SubCell"/>
</dbReference>
<dbReference type="PANTHER" id="PTHR46847">
    <property type="entry name" value="D-ALLOSE-BINDING PERIPLASMIC PROTEIN-RELATED"/>
    <property type="match status" value="1"/>
</dbReference>
<organism evidence="6">
    <name type="scientific">Burkholderia pseudomallei 1710a</name>
    <dbReference type="NCBI Taxonomy" id="320371"/>
    <lineage>
        <taxon>Bacteria</taxon>
        <taxon>Pseudomonadati</taxon>
        <taxon>Pseudomonadota</taxon>
        <taxon>Betaproteobacteria</taxon>
        <taxon>Burkholderiales</taxon>
        <taxon>Burkholderiaceae</taxon>
        <taxon>Burkholderia</taxon>
        <taxon>pseudomallei group</taxon>
    </lineage>
</organism>
<dbReference type="GO" id="GO:0030246">
    <property type="term" value="F:carbohydrate binding"/>
    <property type="evidence" value="ECO:0007669"/>
    <property type="project" value="UniProtKB-ARBA"/>
</dbReference>
<proteinExistence type="inferred from homology"/>
<dbReference type="SUPFAM" id="SSF53822">
    <property type="entry name" value="Periplasmic binding protein-like I"/>
    <property type="match status" value="1"/>
</dbReference>
<feature type="domain" description="Periplasmic binding protein" evidence="5">
    <location>
        <begin position="94"/>
        <end position="354"/>
    </location>
</feature>
<dbReference type="PANTHER" id="PTHR46847:SF1">
    <property type="entry name" value="D-ALLOSE-BINDING PERIPLASMIC PROTEIN-RELATED"/>
    <property type="match status" value="1"/>
</dbReference>
<evidence type="ECO:0000259" key="5">
    <source>
        <dbReference type="Pfam" id="PF13407"/>
    </source>
</evidence>
<evidence type="ECO:0000256" key="2">
    <source>
        <dbReference type="ARBA" id="ARBA00007639"/>
    </source>
</evidence>
<dbReference type="HOGENOM" id="CLU_037628_3_2_4"/>
<evidence type="ECO:0000256" key="3">
    <source>
        <dbReference type="ARBA" id="ARBA00022729"/>
    </source>
</evidence>
<dbReference type="InterPro" id="IPR028082">
    <property type="entry name" value="Peripla_BP_I"/>
</dbReference>
<sequence length="376" mass="40269">MRSLCGQPYAGSFFRRIPFAAQMFETRCRFGLRKRLLVAKATLDPFGTRNHCQESRMDVSLRRRVLAVAAVCVAVAAAGPFSVARAETAHKPKVALVMKSLANEFFLTMENGAKEYQKHNASQFDLVTNGIKDETDTASQIRIVEQMIVSKVDAIVLAPADSKALVPVVKKAVDAGIIVVNIDNRLDPDVLKSKGLNVPFVGPDNRKGARMVGDYLAKRLKAGDAVGIVEGVPTTTNAQQRTAGFQDAMKAAGAKVVSVQSGEWEIDKGNAVAAAMLNEYPNLKALLCGNDNMAIGAVSAVRAAGRQGKVYVVGYDNINAIKPMLKDGRVLATADQYAAKQAVFGIDTALKALAEHRKQADMTGVVATPVDLVTKP</sequence>
<evidence type="ECO:0000313" key="6">
    <source>
        <dbReference type="EMBL" id="EET08120.1"/>
    </source>
</evidence>
<evidence type="ECO:0000256" key="4">
    <source>
        <dbReference type="SAM" id="Phobius"/>
    </source>
</evidence>
<dbReference type="Gene3D" id="3.40.50.2300">
    <property type="match status" value="2"/>
</dbReference>
<dbReference type="Proteomes" id="UP000001812">
    <property type="component" value="Chromosome I"/>
</dbReference>
<evidence type="ECO:0000256" key="1">
    <source>
        <dbReference type="ARBA" id="ARBA00004196"/>
    </source>
</evidence>
<dbReference type="Pfam" id="PF13407">
    <property type="entry name" value="Peripla_BP_4"/>
    <property type="match status" value="1"/>
</dbReference>
<keyword evidence="4" id="KW-0472">Membrane</keyword>